<name>A0A1V4KLR8_PATFA</name>
<dbReference type="Proteomes" id="UP000190648">
    <property type="component" value="Unassembled WGS sequence"/>
</dbReference>
<dbReference type="EMBL" id="LSYS01002888">
    <property type="protein sequence ID" value="OPJ85378.1"/>
    <property type="molecule type" value="Genomic_DNA"/>
</dbReference>
<sequence>MREESICSVLAKLSSGTRDLKDKEAFEDSEIGRNTAADNRLKELPNQRLLAILGLNLKDLQGAAALAAGGTSSTDETGGYELKRIRAASLEARQKDLQEVESSLADNWAYVGQRVVVETFG</sequence>
<proteinExistence type="predicted"/>
<keyword evidence="2" id="KW-1185">Reference proteome</keyword>
<dbReference type="AlphaFoldDB" id="A0A1V4KLR8"/>
<dbReference type="OrthoDB" id="9428704at2759"/>
<accession>A0A1V4KLR8</accession>
<gene>
    <name evidence="1" type="ORF">AV530_011796</name>
</gene>
<organism evidence="1 2">
    <name type="scientific">Patagioenas fasciata monilis</name>
    <dbReference type="NCBI Taxonomy" id="372326"/>
    <lineage>
        <taxon>Eukaryota</taxon>
        <taxon>Metazoa</taxon>
        <taxon>Chordata</taxon>
        <taxon>Craniata</taxon>
        <taxon>Vertebrata</taxon>
        <taxon>Euteleostomi</taxon>
        <taxon>Archelosauria</taxon>
        <taxon>Archosauria</taxon>
        <taxon>Dinosauria</taxon>
        <taxon>Saurischia</taxon>
        <taxon>Theropoda</taxon>
        <taxon>Coelurosauria</taxon>
        <taxon>Aves</taxon>
        <taxon>Neognathae</taxon>
        <taxon>Neoaves</taxon>
        <taxon>Columbimorphae</taxon>
        <taxon>Columbiformes</taxon>
        <taxon>Columbidae</taxon>
        <taxon>Patagioenas</taxon>
    </lineage>
</organism>
<evidence type="ECO:0000313" key="2">
    <source>
        <dbReference type="Proteomes" id="UP000190648"/>
    </source>
</evidence>
<protein>
    <submittedName>
        <fullName evidence="1">Uncharacterized protein</fullName>
    </submittedName>
</protein>
<comment type="caution">
    <text evidence="1">The sequence shown here is derived from an EMBL/GenBank/DDBJ whole genome shotgun (WGS) entry which is preliminary data.</text>
</comment>
<reference evidence="1 2" key="1">
    <citation type="submission" date="2016-02" db="EMBL/GenBank/DDBJ databases">
        <title>Band-tailed pigeon sequencing and assembly.</title>
        <authorList>
            <person name="Soares A.E."/>
            <person name="Novak B.J."/>
            <person name="Rice E.S."/>
            <person name="O'Connell B."/>
            <person name="Chang D."/>
            <person name="Weber S."/>
            <person name="Shapiro B."/>
        </authorList>
    </citation>
    <scope>NUCLEOTIDE SEQUENCE [LARGE SCALE GENOMIC DNA]</scope>
    <source>
        <strain evidence="1">BTP2013</strain>
        <tissue evidence="1">Blood</tissue>
    </source>
</reference>
<evidence type="ECO:0000313" key="1">
    <source>
        <dbReference type="EMBL" id="OPJ85378.1"/>
    </source>
</evidence>